<dbReference type="InterPro" id="IPR022641">
    <property type="entry name" value="CheR_N"/>
</dbReference>
<evidence type="ECO:0000259" key="10">
    <source>
        <dbReference type="PROSITE" id="PS50113"/>
    </source>
</evidence>
<dbReference type="PROSITE" id="PS50113">
    <property type="entry name" value="PAC"/>
    <property type="match status" value="1"/>
</dbReference>
<reference evidence="13 14" key="1">
    <citation type="submission" date="2017-10" db="EMBL/GenBank/DDBJ databases">
        <title>Draft genome of Longimonas halophila.</title>
        <authorList>
            <person name="Goh K.M."/>
            <person name="Shamsir M.S."/>
            <person name="Lim S.W."/>
        </authorList>
    </citation>
    <scope>NUCLEOTIDE SEQUENCE [LARGE SCALE GENOMIC DNA]</scope>
    <source>
        <strain evidence="13 14">KCTC 42399</strain>
    </source>
</reference>
<dbReference type="Gene3D" id="3.40.50.180">
    <property type="entry name" value="Methylesterase CheB, C-terminal domain"/>
    <property type="match status" value="1"/>
</dbReference>
<dbReference type="OrthoDB" id="9816309at2"/>
<dbReference type="PROSITE" id="PS50122">
    <property type="entry name" value="CHEB"/>
    <property type="match status" value="1"/>
</dbReference>
<dbReference type="InterPro" id="IPR036890">
    <property type="entry name" value="HATPase_C_sf"/>
</dbReference>
<dbReference type="PROSITE" id="PS50109">
    <property type="entry name" value="HIS_KIN"/>
    <property type="match status" value="1"/>
</dbReference>
<comment type="catalytic activity">
    <reaction evidence="1">
        <text>L-glutamyl-[protein] + S-adenosyl-L-methionine = [protein]-L-glutamate 5-O-methyl ester + S-adenosyl-L-homocysteine</text>
        <dbReference type="Rhea" id="RHEA:24452"/>
        <dbReference type="Rhea" id="RHEA-COMP:10208"/>
        <dbReference type="Rhea" id="RHEA-COMP:10311"/>
        <dbReference type="ChEBI" id="CHEBI:29973"/>
        <dbReference type="ChEBI" id="CHEBI:57856"/>
        <dbReference type="ChEBI" id="CHEBI:59789"/>
        <dbReference type="ChEBI" id="CHEBI:82795"/>
        <dbReference type="EC" id="2.1.1.80"/>
    </reaction>
</comment>
<keyword evidence="4" id="KW-0808">Transferase</keyword>
<evidence type="ECO:0000256" key="1">
    <source>
        <dbReference type="ARBA" id="ARBA00001541"/>
    </source>
</evidence>
<evidence type="ECO:0000259" key="11">
    <source>
        <dbReference type="PROSITE" id="PS50122"/>
    </source>
</evidence>
<dbReference type="GO" id="GO:0000155">
    <property type="term" value="F:phosphorelay sensor kinase activity"/>
    <property type="evidence" value="ECO:0007669"/>
    <property type="project" value="InterPro"/>
</dbReference>
<dbReference type="CDD" id="cd16917">
    <property type="entry name" value="HATPase_UhpB-NarQ-NarX-like"/>
    <property type="match status" value="1"/>
</dbReference>
<keyword evidence="7" id="KW-0175">Coiled coil</keyword>
<dbReference type="CDD" id="cd16434">
    <property type="entry name" value="CheB-CheR_fusion"/>
    <property type="match status" value="1"/>
</dbReference>
<dbReference type="GO" id="GO:0046983">
    <property type="term" value="F:protein dimerization activity"/>
    <property type="evidence" value="ECO:0007669"/>
    <property type="project" value="InterPro"/>
</dbReference>
<evidence type="ECO:0000256" key="6">
    <source>
        <dbReference type="PROSITE-ProRule" id="PRU00050"/>
    </source>
</evidence>
<evidence type="ECO:0000256" key="4">
    <source>
        <dbReference type="ARBA" id="ARBA00022679"/>
    </source>
</evidence>
<comment type="caution">
    <text evidence="13">The sequence shown here is derived from an EMBL/GenBank/DDBJ whole genome shotgun (WGS) entry which is preliminary data.</text>
</comment>
<dbReference type="InterPro" id="IPR003594">
    <property type="entry name" value="HATPase_dom"/>
</dbReference>
<dbReference type="GO" id="GO:0006935">
    <property type="term" value="P:chemotaxis"/>
    <property type="evidence" value="ECO:0007669"/>
    <property type="project" value="UniProtKB-UniRule"/>
</dbReference>
<dbReference type="SUPFAM" id="SSF55785">
    <property type="entry name" value="PYP-like sensor domain (PAS domain)"/>
    <property type="match status" value="1"/>
</dbReference>
<dbReference type="GO" id="GO:0005737">
    <property type="term" value="C:cytoplasm"/>
    <property type="evidence" value="ECO:0007669"/>
    <property type="project" value="InterPro"/>
</dbReference>
<evidence type="ECO:0000313" key="14">
    <source>
        <dbReference type="Proteomes" id="UP000221024"/>
    </source>
</evidence>
<dbReference type="InterPro" id="IPR000673">
    <property type="entry name" value="Sig_transdc_resp-reg_Me-estase"/>
</dbReference>
<sequence>MDAMAPTQAPKENSTSRLRVVGIGASAGGIEALKQFFSGLSEAPDMVFVVVMHLVPDQSSELAEVLQHCTSMPVRQVTEPADMEAGHVYVVEPGHALDVDGNTLISTAFEDPAGRVAPIDHFFRSLARSDLEMVGVILSGAGSDGAVGMRAIAVQCGLTGVQSPDEAGYDSMPRAAIELLQEADFVLPAAQLAERIETGSTPIHALQTVDAPDDVGAGIHMQETLRAIFAQVRMHTGQDFDRYKRPTMLRRIQRRMQVRQVPSLSAYLDLIEDEPAEAQRLRKEFLISVSSFFRNPEAFSALRDQVLPAIYADKNKETPIRVWVPGCATGEEAYSLAILLMEEAATHDINPEQIQIFASDLDKEALAKARAGRYPASIAADVPTRYLNTYFRDEETWYVVKDILSERVIFTLHDLLRDPPFSKLDLISCRNLLIYLRRELQTSVFKLFNYALNDGGYLFLGSSESTGGVDDLFRLVDKTHCLYQSTRNENTTVPELPSTLLALNGPRWRETKQTSPSASSSTAAQIHRRMLETYAPPSAVVDKNYTIVHLSRGVGRYLEHPAGTPSANIVEVVRPELQIKLQTSLRNAFADEEEVNAAPVQVQLNGTTEWIRLFVSPSKGTSSANANGMALVMFIKDRVVSDRLDGDADAKVSRDSEGDDLREELSWTKNQLRTTIEEHETSKQEMRAANEELRSMNEEYKSMTEELETSKEELQSVNEELKTVNAELEAKVNELHQANSDLQNLIVATDIGTLFLDTELCIQRFTPPVKDLFNIQKEDTDRSISAFTHRLEYTELDADARTVLKEQTTLEREVKSETDRWFLIRIRPYRTIDDAVEGVVFTFMDITHRKKSELKLKAATDRLRQRTEQVHALNAALTVAEERERQRLSQVLHDDLQQLLVAAQIRVNQLQSSNESASNEGTSDKDTSEILQKVADELQAAIQTTRHLSSELMPPIGDDSLCDALQWLALHMKNSYGLSVDLETETPCPPLESSVHTLLFRTTRELLFNVVKHADVDEARVTVTADDDSVRITVSDEGAGFNPAEHTEETEEGQGLFSIRERLEMIGGWYNVEAEPGAGTRITIGVPNDAGTTPSEKLTEKAAPESAE</sequence>
<keyword evidence="5" id="KW-0949">S-adenosyl-L-methionine</keyword>
<evidence type="ECO:0000313" key="13">
    <source>
        <dbReference type="EMBL" id="PEN08697.1"/>
    </source>
</evidence>
<feature type="compositionally biased region" description="Basic and acidic residues" evidence="8">
    <location>
        <begin position="1097"/>
        <end position="1108"/>
    </location>
</feature>
<dbReference type="GO" id="GO:0008984">
    <property type="term" value="F:protein-glutamate methylesterase activity"/>
    <property type="evidence" value="ECO:0007669"/>
    <property type="project" value="InterPro"/>
</dbReference>
<accession>A0A2H3NVG2</accession>
<feature type="coiled-coil region" evidence="7">
    <location>
        <begin position="669"/>
        <end position="745"/>
    </location>
</feature>
<dbReference type="PROSITE" id="PS50123">
    <property type="entry name" value="CHER"/>
    <property type="match status" value="1"/>
</dbReference>
<dbReference type="InterPro" id="IPR029063">
    <property type="entry name" value="SAM-dependent_MTases_sf"/>
</dbReference>
<feature type="domain" description="Histidine kinase" evidence="9">
    <location>
        <begin position="999"/>
        <end position="1090"/>
    </location>
</feature>
<dbReference type="PANTHER" id="PTHR24422">
    <property type="entry name" value="CHEMOTAXIS PROTEIN METHYLTRANSFERASE"/>
    <property type="match status" value="1"/>
</dbReference>
<dbReference type="SUPFAM" id="SSF47757">
    <property type="entry name" value="Chemotaxis receptor methyltransferase CheR, N-terminal domain"/>
    <property type="match status" value="1"/>
</dbReference>
<feature type="domain" description="PAC" evidence="10">
    <location>
        <begin position="804"/>
        <end position="858"/>
    </location>
</feature>
<dbReference type="Gene3D" id="3.30.450.20">
    <property type="entry name" value="PAS domain"/>
    <property type="match status" value="1"/>
</dbReference>
<dbReference type="InterPro" id="IPR000700">
    <property type="entry name" value="PAS-assoc_C"/>
</dbReference>
<dbReference type="GO" id="GO:0000156">
    <property type="term" value="F:phosphorelay response regulator activity"/>
    <property type="evidence" value="ECO:0007669"/>
    <property type="project" value="InterPro"/>
</dbReference>
<dbReference type="PANTHER" id="PTHR24422:SF27">
    <property type="entry name" value="PROTEIN-GLUTAMATE O-METHYLTRANSFERASE"/>
    <property type="match status" value="1"/>
</dbReference>
<keyword evidence="14" id="KW-1185">Reference proteome</keyword>
<dbReference type="GO" id="GO:0008983">
    <property type="term" value="F:protein-glutamate O-methyltransferase activity"/>
    <property type="evidence" value="ECO:0007669"/>
    <property type="project" value="UniProtKB-EC"/>
</dbReference>
<dbReference type="Pfam" id="PF13596">
    <property type="entry name" value="PAS_10"/>
    <property type="match status" value="1"/>
</dbReference>
<feature type="active site" evidence="6">
    <location>
        <position position="144"/>
    </location>
</feature>
<dbReference type="InterPro" id="IPR011712">
    <property type="entry name" value="Sig_transdc_His_kin_sub3_dim/P"/>
</dbReference>
<evidence type="ECO:0000256" key="8">
    <source>
        <dbReference type="SAM" id="MobiDB-lite"/>
    </source>
</evidence>
<dbReference type="SMART" id="SM00387">
    <property type="entry name" value="HATPase_c"/>
    <property type="match status" value="1"/>
</dbReference>
<evidence type="ECO:0000259" key="9">
    <source>
        <dbReference type="PROSITE" id="PS50109"/>
    </source>
</evidence>
<organism evidence="13 14">
    <name type="scientific">Longimonas halophila</name>
    <dbReference type="NCBI Taxonomy" id="1469170"/>
    <lineage>
        <taxon>Bacteria</taxon>
        <taxon>Pseudomonadati</taxon>
        <taxon>Rhodothermota</taxon>
        <taxon>Rhodothermia</taxon>
        <taxon>Rhodothermales</taxon>
        <taxon>Salisaetaceae</taxon>
        <taxon>Longimonas</taxon>
    </lineage>
</organism>
<dbReference type="InterPro" id="IPR035909">
    <property type="entry name" value="CheB_C"/>
</dbReference>
<dbReference type="GO" id="GO:0016020">
    <property type="term" value="C:membrane"/>
    <property type="evidence" value="ECO:0007669"/>
    <property type="project" value="InterPro"/>
</dbReference>
<keyword evidence="6" id="KW-0145">Chemotaxis</keyword>
<feature type="active site" evidence="6">
    <location>
        <position position="26"/>
    </location>
</feature>
<dbReference type="Gene3D" id="1.10.155.10">
    <property type="entry name" value="Chemotaxis receptor methyltransferase CheR, N-terminal domain"/>
    <property type="match status" value="1"/>
</dbReference>
<dbReference type="EC" id="2.1.1.80" evidence="2"/>
<dbReference type="InterPro" id="IPR000014">
    <property type="entry name" value="PAS"/>
</dbReference>
<dbReference type="SUPFAM" id="SSF55874">
    <property type="entry name" value="ATPase domain of HSP90 chaperone/DNA topoisomerase II/histidine kinase"/>
    <property type="match status" value="1"/>
</dbReference>
<dbReference type="Gene3D" id="3.40.50.150">
    <property type="entry name" value="Vaccinia Virus protein VP39"/>
    <property type="match status" value="1"/>
</dbReference>
<dbReference type="Pfam" id="PF01739">
    <property type="entry name" value="CheR"/>
    <property type="match status" value="1"/>
</dbReference>
<evidence type="ECO:0000256" key="7">
    <source>
        <dbReference type="SAM" id="Coils"/>
    </source>
</evidence>
<dbReference type="Pfam" id="PF02518">
    <property type="entry name" value="HATPase_c"/>
    <property type="match status" value="1"/>
</dbReference>
<dbReference type="AlphaFoldDB" id="A0A2H3NVG2"/>
<protein>
    <recommendedName>
        <fullName evidence="2">protein-glutamate O-methyltransferase</fullName>
        <ecNumber evidence="2">2.1.1.80</ecNumber>
    </recommendedName>
</protein>
<name>A0A2H3NVG2_9BACT</name>
<dbReference type="InterPro" id="IPR050903">
    <property type="entry name" value="Bact_Chemotaxis_MeTrfase"/>
</dbReference>
<dbReference type="InterPro" id="IPR035965">
    <property type="entry name" value="PAS-like_dom_sf"/>
</dbReference>
<feature type="domain" description="CheB-type methylesterase" evidence="11">
    <location>
        <begin position="14"/>
        <end position="179"/>
    </location>
</feature>
<evidence type="ECO:0000259" key="12">
    <source>
        <dbReference type="PROSITE" id="PS50123"/>
    </source>
</evidence>
<dbReference type="EMBL" id="PDEP01000002">
    <property type="protein sequence ID" value="PEN08697.1"/>
    <property type="molecule type" value="Genomic_DNA"/>
</dbReference>
<keyword evidence="3" id="KW-0489">Methyltransferase</keyword>
<dbReference type="PRINTS" id="PR00996">
    <property type="entry name" value="CHERMTFRASE"/>
</dbReference>
<dbReference type="InterPro" id="IPR000780">
    <property type="entry name" value="CheR_MeTrfase"/>
</dbReference>
<evidence type="ECO:0000256" key="3">
    <source>
        <dbReference type="ARBA" id="ARBA00022603"/>
    </source>
</evidence>
<feature type="coiled-coil region" evidence="7">
    <location>
        <begin position="893"/>
        <end position="920"/>
    </location>
</feature>
<dbReference type="Gene3D" id="3.30.565.10">
    <property type="entry name" value="Histidine kinase-like ATPase, C-terminal domain"/>
    <property type="match status" value="1"/>
</dbReference>
<feature type="active site" evidence="6">
    <location>
        <position position="53"/>
    </location>
</feature>
<dbReference type="Pfam" id="PF01339">
    <property type="entry name" value="CheB_methylest"/>
    <property type="match status" value="1"/>
</dbReference>
<dbReference type="InterPro" id="IPR036804">
    <property type="entry name" value="CheR_N_sf"/>
</dbReference>
<keyword evidence="6" id="KW-0378">Hydrolase</keyword>
<dbReference type="GO" id="GO:0032259">
    <property type="term" value="P:methylation"/>
    <property type="evidence" value="ECO:0007669"/>
    <property type="project" value="UniProtKB-KW"/>
</dbReference>
<dbReference type="SUPFAM" id="SSF53335">
    <property type="entry name" value="S-adenosyl-L-methionine-dependent methyltransferases"/>
    <property type="match status" value="1"/>
</dbReference>
<feature type="domain" description="CheR-type methyltransferase" evidence="12">
    <location>
        <begin position="232"/>
        <end position="488"/>
    </location>
</feature>
<dbReference type="SUPFAM" id="SSF52738">
    <property type="entry name" value="Methylesterase CheB, C-terminal domain"/>
    <property type="match status" value="1"/>
</dbReference>
<evidence type="ECO:0000256" key="5">
    <source>
        <dbReference type="ARBA" id="ARBA00022691"/>
    </source>
</evidence>
<feature type="region of interest" description="Disordered" evidence="8">
    <location>
        <begin position="1084"/>
        <end position="1108"/>
    </location>
</feature>
<evidence type="ECO:0000256" key="2">
    <source>
        <dbReference type="ARBA" id="ARBA00012534"/>
    </source>
</evidence>
<dbReference type="Pfam" id="PF07730">
    <property type="entry name" value="HisKA_3"/>
    <property type="match status" value="1"/>
</dbReference>
<dbReference type="SMART" id="SM00091">
    <property type="entry name" value="PAS"/>
    <property type="match status" value="2"/>
</dbReference>
<gene>
    <name evidence="13" type="ORF">CRI93_02765</name>
</gene>
<proteinExistence type="predicted"/>
<dbReference type="Pfam" id="PF03705">
    <property type="entry name" value="CheR_N"/>
    <property type="match status" value="1"/>
</dbReference>
<dbReference type="SMART" id="SM00138">
    <property type="entry name" value="MeTrc"/>
    <property type="match status" value="1"/>
</dbReference>
<dbReference type="InterPro" id="IPR005467">
    <property type="entry name" value="His_kinase_dom"/>
</dbReference>
<dbReference type="InterPro" id="IPR022642">
    <property type="entry name" value="CheR_C"/>
</dbReference>
<dbReference type="Proteomes" id="UP000221024">
    <property type="component" value="Unassembled WGS sequence"/>
</dbReference>
<dbReference type="CDD" id="cd00130">
    <property type="entry name" value="PAS"/>
    <property type="match status" value="1"/>
</dbReference>